<keyword evidence="2" id="KW-1185">Reference proteome</keyword>
<name>A0ABT0Q306_9RHOB</name>
<dbReference type="RefSeq" id="WP_249710184.1">
    <property type="nucleotide sequence ID" value="NZ_JAMFMB010000013.1"/>
</dbReference>
<dbReference type="EMBL" id="JAMFMB010000013">
    <property type="protein sequence ID" value="MCL6284193.1"/>
    <property type="molecule type" value="Genomic_DNA"/>
</dbReference>
<reference evidence="1" key="1">
    <citation type="submission" date="2022-05" db="EMBL/GenBank/DDBJ databases">
        <authorList>
            <person name="Park J.-S."/>
        </authorList>
    </citation>
    <scope>NUCLEOTIDE SEQUENCE</scope>
    <source>
        <strain evidence="1">2012CJ41-6</strain>
    </source>
</reference>
<organism evidence="1 2">
    <name type="scientific">Ruegeria spongiae</name>
    <dbReference type="NCBI Taxonomy" id="2942209"/>
    <lineage>
        <taxon>Bacteria</taxon>
        <taxon>Pseudomonadati</taxon>
        <taxon>Pseudomonadota</taxon>
        <taxon>Alphaproteobacteria</taxon>
        <taxon>Rhodobacterales</taxon>
        <taxon>Roseobacteraceae</taxon>
        <taxon>Ruegeria</taxon>
    </lineage>
</organism>
<protein>
    <recommendedName>
        <fullName evidence="3">Transposase</fullName>
    </recommendedName>
</protein>
<evidence type="ECO:0000313" key="1">
    <source>
        <dbReference type="EMBL" id="MCL6284193.1"/>
    </source>
</evidence>
<accession>A0ABT0Q306</accession>
<sequence length="72" mass="8251">MARSAHGRIQRFASTIATLDGGEVAHLIHKGQFKPGHCLFKQLADQARITLMRSLIKFAVRKNLQRYQKNEF</sequence>
<comment type="caution">
    <text evidence="1">The sequence shown here is derived from an EMBL/GenBank/DDBJ whole genome shotgun (WGS) entry which is preliminary data.</text>
</comment>
<dbReference type="Proteomes" id="UP001203880">
    <property type="component" value="Unassembled WGS sequence"/>
</dbReference>
<evidence type="ECO:0008006" key="3">
    <source>
        <dbReference type="Google" id="ProtNLM"/>
    </source>
</evidence>
<evidence type="ECO:0000313" key="2">
    <source>
        <dbReference type="Proteomes" id="UP001203880"/>
    </source>
</evidence>
<proteinExistence type="predicted"/>
<gene>
    <name evidence="1" type="ORF">M3P21_11715</name>
</gene>